<reference evidence="1" key="1">
    <citation type="submission" date="2019-12" db="EMBL/GenBank/DDBJ databases">
        <title>Genome sequencing and annotation of Brassica cretica.</title>
        <authorList>
            <person name="Studholme D.J."/>
            <person name="Sarris P."/>
        </authorList>
    </citation>
    <scope>NUCLEOTIDE SEQUENCE</scope>
    <source>
        <strain evidence="1">PFS-109/04</strain>
        <tissue evidence="1">Leaf</tissue>
    </source>
</reference>
<comment type="caution">
    <text evidence="1">The sequence shown here is derived from an EMBL/GenBank/DDBJ whole genome shotgun (WGS) entry which is preliminary data.</text>
</comment>
<name>A0A8S9RM00_BRACR</name>
<sequence>MCFATRLCRRRDLSSRRRRNVISSPSPQGETVVVQARYAVLCLNSSFLVMIHRRCDLPASPTRSKTGTISLRATMANLGIFADLKQHVNPL</sequence>
<proteinExistence type="predicted"/>
<dbReference type="EMBL" id="QGKX02000095">
    <property type="protein sequence ID" value="KAF3574308.1"/>
    <property type="molecule type" value="Genomic_DNA"/>
</dbReference>
<protein>
    <submittedName>
        <fullName evidence="1">Uncharacterized protein</fullName>
    </submittedName>
</protein>
<dbReference type="Proteomes" id="UP000712600">
    <property type="component" value="Unassembled WGS sequence"/>
</dbReference>
<evidence type="ECO:0000313" key="1">
    <source>
        <dbReference type="EMBL" id="KAF3574308.1"/>
    </source>
</evidence>
<accession>A0A8S9RM00</accession>
<dbReference type="AlphaFoldDB" id="A0A8S9RM00"/>
<gene>
    <name evidence="1" type="ORF">F2Q69_00060844</name>
</gene>
<evidence type="ECO:0000313" key="2">
    <source>
        <dbReference type="Proteomes" id="UP000712600"/>
    </source>
</evidence>
<organism evidence="1 2">
    <name type="scientific">Brassica cretica</name>
    <name type="common">Mustard</name>
    <dbReference type="NCBI Taxonomy" id="69181"/>
    <lineage>
        <taxon>Eukaryota</taxon>
        <taxon>Viridiplantae</taxon>
        <taxon>Streptophyta</taxon>
        <taxon>Embryophyta</taxon>
        <taxon>Tracheophyta</taxon>
        <taxon>Spermatophyta</taxon>
        <taxon>Magnoliopsida</taxon>
        <taxon>eudicotyledons</taxon>
        <taxon>Gunneridae</taxon>
        <taxon>Pentapetalae</taxon>
        <taxon>rosids</taxon>
        <taxon>malvids</taxon>
        <taxon>Brassicales</taxon>
        <taxon>Brassicaceae</taxon>
        <taxon>Brassiceae</taxon>
        <taxon>Brassica</taxon>
    </lineage>
</organism>